<dbReference type="Proteomes" id="UP000243053">
    <property type="component" value="Unassembled WGS sequence"/>
</dbReference>
<dbReference type="Pfam" id="PF11399">
    <property type="entry name" value="DUF3192"/>
    <property type="match status" value="1"/>
</dbReference>
<proteinExistence type="predicted"/>
<evidence type="ECO:0000313" key="2">
    <source>
        <dbReference type="Proteomes" id="UP000243053"/>
    </source>
</evidence>
<protein>
    <recommendedName>
        <fullName evidence="3">Lipoprotein</fullName>
    </recommendedName>
</protein>
<comment type="caution">
    <text evidence="1">The sequence shown here is derived from an EMBL/GenBank/DDBJ whole genome shotgun (WGS) entry which is preliminary data.</text>
</comment>
<dbReference type="InterPro" id="IPR021534">
    <property type="entry name" value="DUF3192"/>
</dbReference>
<dbReference type="PROSITE" id="PS51257">
    <property type="entry name" value="PROKAR_LIPOPROTEIN"/>
    <property type="match status" value="1"/>
</dbReference>
<evidence type="ECO:0000313" key="1">
    <source>
        <dbReference type="EMBL" id="OUR76542.1"/>
    </source>
</evidence>
<accession>A0A1Y5E188</accession>
<name>A0A1Y5E188_COLPS</name>
<gene>
    <name evidence="1" type="ORF">A9Q75_16425</name>
</gene>
<organism evidence="1 2">
    <name type="scientific">Colwellia psychrerythraea</name>
    <name type="common">Vibrio psychroerythus</name>
    <dbReference type="NCBI Taxonomy" id="28229"/>
    <lineage>
        <taxon>Bacteria</taxon>
        <taxon>Pseudomonadati</taxon>
        <taxon>Pseudomonadota</taxon>
        <taxon>Gammaproteobacteria</taxon>
        <taxon>Alteromonadales</taxon>
        <taxon>Colwelliaceae</taxon>
        <taxon>Colwellia</taxon>
    </lineage>
</organism>
<dbReference type="EMBL" id="MAAF01000100">
    <property type="protein sequence ID" value="OUR76542.1"/>
    <property type="molecule type" value="Genomic_DNA"/>
</dbReference>
<sequence>MKKSIIALLVAAPLAMTLSGCVIKINDDGMDHGFVGDNEDRTYKNREKIDKIQLGTSFMDIQEKLGVSDFSETYADGDNTVRVLYYRTQRKHKDGLTTKDECTFLQFINGQLVETGNGGDYSKIDKVIGN</sequence>
<reference evidence="2" key="1">
    <citation type="journal article" date="2017" name="Proc. Natl. Acad. Sci. U.S.A.">
        <title>Simulation of Deepwater Horizon oil plume reveals substrate specialization within a complex community of hydrocarbon degraders.</title>
        <authorList>
            <person name="Hu P."/>
            <person name="Dubinsky E.A."/>
            <person name="Probst A.J."/>
            <person name="Wang J."/>
            <person name="Sieber C.M.K."/>
            <person name="Tom L.M."/>
            <person name="Gardinali P."/>
            <person name="Banfield J.F."/>
            <person name="Atlas R.M."/>
            <person name="Andersen G.L."/>
        </authorList>
    </citation>
    <scope>NUCLEOTIDE SEQUENCE [LARGE SCALE GENOMIC DNA]</scope>
</reference>
<dbReference type="AlphaFoldDB" id="A0A1Y5E188"/>
<evidence type="ECO:0008006" key="3">
    <source>
        <dbReference type="Google" id="ProtNLM"/>
    </source>
</evidence>